<dbReference type="PROSITE" id="PS00086">
    <property type="entry name" value="CYTOCHROME_P450"/>
    <property type="match status" value="1"/>
</dbReference>
<evidence type="ECO:0000256" key="4">
    <source>
        <dbReference type="ARBA" id="ARBA00022617"/>
    </source>
</evidence>
<evidence type="ECO:0000256" key="1">
    <source>
        <dbReference type="ARBA" id="ARBA00001971"/>
    </source>
</evidence>
<dbReference type="Proteomes" id="UP000283530">
    <property type="component" value="Unassembled WGS sequence"/>
</dbReference>
<dbReference type="PRINTS" id="PR00463">
    <property type="entry name" value="EP450I"/>
</dbReference>
<keyword evidence="4 10" id="KW-0349">Heme</keyword>
<dbReference type="Gene3D" id="1.10.630.10">
    <property type="entry name" value="Cytochrome P450"/>
    <property type="match status" value="1"/>
</dbReference>
<evidence type="ECO:0000256" key="11">
    <source>
        <dbReference type="RuleBase" id="RU000461"/>
    </source>
</evidence>
<keyword evidence="7 10" id="KW-0408">Iron</keyword>
<sequence length="538" mass="60483">MDPSLHVSTVYKERRIVVMTMATISMSSWSDLLLVLVAGITCLVFLLHGLRGKGKVSTSVGSKKKLPPGPRGLPILGSLPMLGPLPHQKLCQWAKDYGPIMCVKMGQIPTIIVSSPQAAQQFLKTHDLIFASRPVSEVGRIVFYDFKATSPTPYGPYWRNARKLCTLELLSSLKVESFKPMRREEMGLLVKSIQDAAKARETVDLSNKVASLTRNMTCRMVLGKKYEEDNLGKGGFKAVIEEHMWLAGAFNIAEYIPSLRALDIQGIRRRMKAVCNAFDEFLDRIIDEHLQTRDNQHNQQQRDFVDFMLSFMESADNELQFDRTNIKAILVDLLLAGMDTSSTATEWALSELIKHPSAMKKAQQELQTVIGRDRMVDESDLVKLDYLDMVVKESMRLHPPAPFLLPRESMEDCTVNGFHIPKGTRLMINAWAIGRDPDAWPNPEEFNPERFFGTKIDVRGHDFQLVPFGSGRRGCVGMQLGLTTVRLILAQLIHCFDWELGAGMSPANLDMSEKFALVMPRANHLLATPTYRLSDDSS</sequence>
<dbReference type="GO" id="GO:0004497">
    <property type="term" value="F:monooxygenase activity"/>
    <property type="evidence" value="ECO:0007669"/>
    <property type="project" value="UniProtKB-KW"/>
</dbReference>
<dbReference type="CDD" id="cd11072">
    <property type="entry name" value="CYP71-like"/>
    <property type="match status" value="1"/>
</dbReference>
<dbReference type="EMBL" id="QPKB01000012">
    <property type="protein sequence ID" value="RWR96689.1"/>
    <property type="molecule type" value="Genomic_DNA"/>
</dbReference>
<comment type="cofactor">
    <cofactor evidence="1 10">
        <name>heme</name>
        <dbReference type="ChEBI" id="CHEBI:30413"/>
    </cofactor>
</comment>
<evidence type="ECO:0000256" key="3">
    <source>
        <dbReference type="ARBA" id="ARBA00010617"/>
    </source>
</evidence>
<keyword evidence="9" id="KW-0472">Membrane</keyword>
<dbReference type="InterPro" id="IPR002401">
    <property type="entry name" value="Cyt_P450_E_grp-I"/>
</dbReference>
<accession>A0A3S3NQI8</accession>
<comment type="subcellular location">
    <subcellularLocation>
        <location evidence="2">Membrane</location>
    </subcellularLocation>
</comment>
<dbReference type="FunFam" id="1.10.630.10:FF:000011">
    <property type="entry name" value="Cytochrome P450 83B1"/>
    <property type="match status" value="1"/>
</dbReference>
<evidence type="ECO:0000256" key="9">
    <source>
        <dbReference type="ARBA" id="ARBA00023136"/>
    </source>
</evidence>
<name>A0A3S3NQI8_9MAGN</name>
<dbReference type="InterPro" id="IPR001128">
    <property type="entry name" value="Cyt_P450"/>
</dbReference>
<comment type="similarity">
    <text evidence="3 11">Belongs to the cytochrome P450 family.</text>
</comment>
<evidence type="ECO:0000256" key="10">
    <source>
        <dbReference type="PIRSR" id="PIRSR602401-1"/>
    </source>
</evidence>
<evidence type="ECO:0000256" key="2">
    <source>
        <dbReference type="ARBA" id="ARBA00004370"/>
    </source>
</evidence>
<keyword evidence="6 11" id="KW-0560">Oxidoreductase</keyword>
<organism evidence="12 13">
    <name type="scientific">Cinnamomum micranthum f. kanehirae</name>
    <dbReference type="NCBI Taxonomy" id="337451"/>
    <lineage>
        <taxon>Eukaryota</taxon>
        <taxon>Viridiplantae</taxon>
        <taxon>Streptophyta</taxon>
        <taxon>Embryophyta</taxon>
        <taxon>Tracheophyta</taxon>
        <taxon>Spermatophyta</taxon>
        <taxon>Magnoliopsida</taxon>
        <taxon>Magnoliidae</taxon>
        <taxon>Laurales</taxon>
        <taxon>Lauraceae</taxon>
        <taxon>Cinnamomum</taxon>
    </lineage>
</organism>
<dbReference type="InterPro" id="IPR036396">
    <property type="entry name" value="Cyt_P450_sf"/>
</dbReference>
<comment type="caution">
    <text evidence="12">The sequence shown here is derived from an EMBL/GenBank/DDBJ whole genome shotgun (WGS) entry which is preliminary data.</text>
</comment>
<dbReference type="STRING" id="337451.A0A3S3NQI8"/>
<proteinExistence type="inferred from homology"/>
<keyword evidence="5 10" id="KW-0479">Metal-binding</keyword>
<dbReference type="SUPFAM" id="SSF48264">
    <property type="entry name" value="Cytochrome P450"/>
    <property type="match status" value="1"/>
</dbReference>
<protein>
    <submittedName>
        <fullName evidence="12">Cytochrome P450 CYP736A12</fullName>
    </submittedName>
</protein>
<dbReference type="PANTHER" id="PTHR47943:SF2">
    <property type="entry name" value="CYTOCHROME P450"/>
    <property type="match status" value="1"/>
</dbReference>
<gene>
    <name evidence="12" type="ORF">CKAN_02608700</name>
</gene>
<evidence type="ECO:0000313" key="12">
    <source>
        <dbReference type="EMBL" id="RWR96689.1"/>
    </source>
</evidence>
<dbReference type="GO" id="GO:0020037">
    <property type="term" value="F:heme binding"/>
    <property type="evidence" value="ECO:0007669"/>
    <property type="project" value="InterPro"/>
</dbReference>
<evidence type="ECO:0000256" key="6">
    <source>
        <dbReference type="ARBA" id="ARBA00023002"/>
    </source>
</evidence>
<dbReference type="OrthoDB" id="2789670at2759"/>
<dbReference type="GO" id="GO:0005506">
    <property type="term" value="F:iron ion binding"/>
    <property type="evidence" value="ECO:0007669"/>
    <property type="project" value="InterPro"/>
</dbReference>
<evidence type="ECO:0000256" key="5">
    <source>
        <dbReference type="ARBA" id="ARBA00022723"/>
    </source>
</evidence>
<feature type="binding site" description="axial binding residue" evidence="10">
    <location>
        <position position="475"/>
    </location>
    <ligand>
        <name>heme</name>
        <dbReference type="ChEBI" id="CHEBI:30413"/>
    </ligand>
    <ligandPart>
        <name>Fe</name>
        <dbReference type="ChEBI" id="CHEBI:18248"/>
    </ligandPart>
</feature>
<dbReference type="AlphaFoldDB" id="A0A3S3NQI8"/>
<dbReference type="GO" id="GO:0016020">
    <property type="term" value="C:membrane"/>
    <property type="evidence" value="ECO:0007669"/>
    <property type="project" value="UniProtKB-SubCell"/>
</dbReference>
<evidence type="ECO:0000313" key="13">
    <source>
        <dbReference type="Proteomes" id="UP000283530"/>
    </source>
</evidence>
<dbReference type="PANTHER" id="PTHR47943">
    <property type="entry name" value="CYTOCHROME P450 93A3-LIKE"/>
    <property type="match status" value="1"/>
</dbReference>
<keyword evidence="13" id="KW-1185">Reference proteome</keyword>
<dbReference type="PRINTS" id="PR00385">
    <property type="entry name" value="P450"/>
</dbReference>
<evidence type="ECO:0000256" key="8">
    <source>
        <dbReference type="ARBA" id="ARBA00023033"/>
    </source>
</evidence>
<dbReference type="GO" id="GO:0016705">
    <property type="term" value="F:oxidoreductase activity, acting on paired donors, with incorporation or reduction of molecular oxygen"/>
    <property type="evidence" value="ECO:0007669"/>
    <property type="project" value="InterPro"/>
</dbReference>
<keyword evidence="8 11" id="KW-0503">Monooxygenase</keyword>
<reference evidence="12 13" key="1">
    <citation type="journal article" date="2019" name="Nat. Plants">
        <title>Stout camphor tree genome fills gaps in understanding of flowering plant genome evolution.</title>
        <authorList>
            <person name="Chaw S.M."/>
            <person name="Liu Y.C."/>
            <person name="Wu Y.W."/>
            <person name="Wang H.Y."/>
            <person name="Lin C.I."/>
            <person name="Wu C.S."/>
            <person name="Ke H.M."/>
            <person name="Chang L.Y."/>
            <person name="Hsu C.Y."/>
            <person name="Yang H.T."/>
            <person name="Sudianto E."/>
            <person name="Hsu M.H."/>
            <person name="Wu K.P."/>
            <person name="Wang L.N."/>
            <person name="Leebens-Mack J.H."/>
            <person name="Tsai I.J."/>
        </authorList>
    </citation>
    <scope>NUCLEOTIDE SEQUENCE [LARGE SCALE GENOMIC DNA]</scope>
    <source>
        <strain evidence="13">cv. Chaw 1501</strain>
        <tissue evidence="12">Young leaves</tissue>
    </source>
</reference>
<dbReference type="Pfam" id="PF00067">
    <property type="entry name" value="p450"/>
    <property type="match status" value="1"/>
</dbReference>
<dbReference type="InterPro" id="IPR017972">
    <property type="entry name" value="Cyt_P450_CS"/>
</dbReference>
<evidence type="ECO:0000256" key="7">
    <source>
        <dbReference type="ARBA" id="ARBA00023004"/>
    </source>
</evidence>